<organism evidence="2">
    <name type="scientific">Graphocephala atropunctata</name>
    <dbReference type="NCBI Taxonomy" id="36148"/>
    <lineage>
        <taxon>Eukaryota</taxon>
        <taxon>Metazoa</taxon>
        <taxon>Ecdysozoa</taxon>
        <taxon>Arthropoda</taxon>
        <taxon>Hexapoda</taxon>
        <taxon>Insecta</taxon>
        <taxon>Pterygota</taxon>
        <taxon>Neoptera</taxon>
        <taxon>Paraneoptera</taxon>
        <taxon>Hemiptera</taxon>
        <taxon>Auchenorrhyncha</taxon>
        <taxon>Membracoidea</taxon>
        <taxon>Cicadellidae</taxon>
        <taxon>Cicadellinae</taxon>
        <taxon>Cicadellini</taxon>
        <taxon>Graphocephala</taxon>
    </lineage>
</organism>
<dbReference type="AlphaFoldDB" id="A0A1B6KBS0"/>
<proteinExistence type="predicted"/>
<sequence>MANNSFAYCDSDEEVFIGKVTEKELRKRVLLGLDFDSPVVRCSTPRPAGSSRIGSSSSVVLPDVLNNSVKKNLAANYANQSLDDDESKTRLLSANTFTLSSSSSQSDDSEVKVIDVNSQNESVVVISDDESLTQNEEPERLDHSREELRDDEVCNGMNIIANKEVIRHTSFTDLTESGKCLPADQNENQEHLDQPSEETGDADEVCNATDIIANKEVIRHTSFTDLTESGKCLPAEQNANDTTDEVLKNLNEYLGNSSFLSHQNFDRKITTDHSNVENISFISNEDLAFQADDTNKEKELFSLNGEDVSKVTIESRGDVHTYSS</sequence>
<evidence type="ECO:0000313" key="2">
    <source>
        <dbReference type="EMBL" id="JAT08898.1"/>
    </source>
</evidence>
<name>A0A1B6KBS0_9HEMI</name>
<reference evidence="2" key="1">
    <citation type="submission" date="2015-11" db="EMBL/GenBank/DDBJ databases">
        <title>De novo transcriptome assembly of four potential Pierce s Disease insect vectors from Arizona vineyards.</title>
        <authorList>
            <person name="Tassone E.E."/>
        </authorList>
    </citation>
    <scope>NUCLEOTIDE SEQUENCE</scope>
</reference>
<feature type="region of interest" description="Disordered" evidence="1">
    <location>
        <begin position="181"/>
        <end position="201"/>
    </location>
</feature>
<accession>A0A1B6KBS0</accession>
<evidence type="ECO:0000256" key="1">
    <source>
        <dbReference type="SAM" id="MobiDB-lite"/>
    </source>
</evidence>
<gene>
    <name evidence="2" type="ORF">g.22371</name>
</gene>
<feature type="non-terminal residue" evidence="2">
    <location>
        <position position="324"/>
    </location>
</feature>
<dbReference type="EMBL" id="GEBQ01031079">
    <property type="protein sequence ID" value="JAT08898.1"/>
    <property type="molecule type" value="Transcribed_RNA"/>
</dbReference>
<protein>
    <submittedName>
        <fullName evidence="2">Uncharacterized protein</fullName>
    </submittedName>
</protein>